<accession>A0ABR3FZR4</accession>
<dbReference type="InterPro" id="IPR032675">
    <property type="entry name" value="LRR_dom_sf"/>
</dbReference>
<evidence type="ECO:0000313" key="2">
    <source>
        <dbReference type="Proteomes" id="UP001465976"/>
    </source>
</evidence>
<sequence>MPPTIFMRLPTEIVEQIALESGGGDLKNFRLTNRHANEGAERILWRTHAMVLELDPFSWRSFATLQELSNVGNSSQFTYGSIRILEIATPHFRISPTEEAEVLKNSYARMLDILPKALSSLQGVTVARWKFSDKDPEGSQNTIVEALSTLPSLTNVTLEGQRRFDVIPHISVPSFTKGLLNELTLRGACNGPRHLTSWLSTLLAHNPSVPLHLQSLRLKGWQVDFSTPEVLRHIRSLSSLECDDVLSIGMWEPLQSKEIVIRNITCHSITRDLIAYLESFSGLEQLITSRNLSESPEDAEWAGRFYRRTLPIHRSTLRNLKVGAVSWAIGLADVGVFEGFQGLRALSVSLKIDDIHPGQNGQDLVAVLIIQLVRLPLFRLLDLRDGQRKSYATFDDYGLYKTDEHTIRKAIDLFRVELCSLDLPQRSPGRQLFCEIRTPMNRSYTSRTTDDGFLTFLESER</sequence>
<dbReference type="Gene3D" id="3.80.10.10">
    <property type="entry name" value="Ribonuclease Inhibitor"/>
    <property type="match status" value="1"/>
</dbReference>
<name>A0ABR3FZR4_9AGAR</name>
<protein>
    <recommendedName>
        <fullName evidence="3">F-box domain-containing protein</fullName>
    </recommendedName>
</protein>
<proteinExistence type="predicted"/>
<gene>
    <name evidence="1" type="ORF">V5O48_001182</name>
</gene>
<organism evidence="1 2">
    <name type="scientific">Marasmius crinis-equi</name>
    <dbReference type="NCBI Taxonomy" id="585013"/>
    <lineage>
        <taxon>Eukaryota</taxon>
        <taxon>Fungi</taxon>
        <taxon>Dikarya</taxon>
        <taxon>Basidiomycota</taxon>
        <taxon>Agaricomycotina</taxon>
        <taxon>Agaricomycetes</taxon>
        <taxon>Agaricomycetidae</taxon>
        <taxon>Agaricales</taxon>
        <taxon>Marasmiineae</taxon>
        <taxon>Marasmiaceae</taxon>
        <taxon>Marasmius</taxon>
    </lineage>
</organism>
<dbReference type="Proteomes" id="UP001465976">
    <property type="component" value="Unassembled WGS sequence"/>
</dbReference>
<comment type="caution">
    <text evidence="1">The sequence shown here is derived from an EMBL/GenBank/DDBJ whole genome shotgun (WGS) entry which is preliminary data.</text>
</comment>
<dbReference type="EMBL" id="JBAHYK010000022">
    <property type="protein sequence ID" value="KAL0580806.1"/>
    <property type="molecule type" value="Genomic_DNA"/>
</dbReference>
<evidence type="ECO:0000313" key="1">
    <source>
        <dbReference type="EMBL" id="KAL0580806.1"/>
    </source>
</evidence>
<keyword evidence="2" id="KW-1185">Reference proteome</keyword>
<reference evidence="1 2" key="1">
    <citation type="submission" date="2024-02" db="EMBL/GenBank/DDBJ databases">
        <title>A draft genome for the cacao thread blight pathogen Marasmius crinis-equi.</title>
        <authorList>
            <person name="Cohen S.P."/>
            <person name="Baruah I.K."/>
            <person name="Amoako-Attah I."/>
            <person name="Bukari Y."/>
            <person name="Meinhardt L.W."/>
            <person name="Bailey B.A."/>
        </authorList>
    </citation>
    <scope>NUCLEOTIDE SEQUENCE [LARGE SCALE GENOMIC DNA]</scope>
    <source>
        <strain evidence="1 2">GH-76</strain>
    </source>
</reference>
<evidence type="ECO:0008006" key="3">
    <source>
        <dbReference type="Google" id="ProtNLM"/>
    </source>
</evidence>